<proteinExistence type="predicted"/>
<accession>A0A7X3G5Q1</accession>
<dbReference type="Gene3D" id="1.10.1220.160">
    <property type="entry name" value="DNA sulphur modification protein DndE"/>
    <property type="match status" value="1"/>
</dbReference>
<dbReference type="AlphaFoldDB" id="A0A7X3G5Q1"/>
<dbReference type="Pfam" id="PF08870">
    <property type="entry name" value="DndE"/>
    <property type="match status" value="1"/>
</dbReference>
<dbReference type="Proteomes" id="UP000443353">
    <property type="component" value="Unassembled WGS sequence"/>
</dbReference>
<organism evidence="1 2">
    <name type="scientific">Massilia cellulosiltytica</name>
    <dbReference type="NCBI Taxonomy" id="2683234"/>
    <lineage>
        <taxon>Bacteria</taxon>
        <taxon>Pseudomonadati</taxon>
        <taxon>Pseudomonadota</taxon>
        <taxon>Betaproteobacteria</taxon>
        <taxon>Burkholderiales</taxon>
        <taxon>Oxalobacteraceae</taxon>
        <taxon>Telluria group</taxon>
        <taxon>Massilia</taxon>
    </lineage>
</organism>
<reference evidence="1 2" key="1">
    <citation type="submission" date="2019-12" db="EMBL/GenBank/DDBJ databases">
        <authorList>
            <person name="Li C."/>
            <person name="Zhao J."/>
        </authorList>
    </citation>
    <scope>NUCLEOTIDE SEQUENCE [LARGE SCALE GENOMIC DNA]</scope>
    <source>
        <strain evidence="1 2">NEAU-DD11</strain>
    </source>
</reference>
<gene>
    <name evidence="1" type="primary">dndE</name>
    <name evidence="1" type="ORF">GPY61_29975</name>
</gene>
<comment type="caution">
    <text evidence="1">The sequence shown here is derived from an EMBL/GenBank/DDBJ whole genome shotgun (WGS) entry which is preliminary data.</text>
</comment>
<evidence type="ECO:0000313" key="1">
    <source>
        <dbReference type="EMBL" id="MVW64166.1"/>
    </source>
</evidence>
<protein>
    <submittedName>
        <fullName evidence="1">DNA sulfur modification protein DndE</fullName>
    </submittedName>
</protein>
<dbReference type="InterPro" id="IPR014969">
    <property type="entry name" value="DNA_S_DndE"/>
</dbReference>
<sequence length="127" mass="14600">MLMIIDVVRVSEKAKHQLLTLKRRTGILQWNVLCRWALLASLAERTIPPHEEIVTDSNVEMSWKTFAGTLDDAITAVVRQRAHEDKVAEDQLPQFFKIHLHRGIAYLLNSAQDLRRLVAMTSRVDKT</sequence>
<name>A0A7X3G5Q1_9BURK</name>
<evidence type="ECO:0000313" key="2">
    <source>
        <dbReference type="Proteomes" id="UP000443353"/>
    </source>
</evidence>
<dbReference type="EMBL" id="WSES01000012">
    <property type="protein sequence ID" value="MVW64166.1"/>
    <property type="molecule type" value="Genomic_DNA"/>
</dbReference>
<dbReference type="NCBIfam" id="TIGR03184">
    <property type="entry name" value="DNA_S_dndE"/>
    <property type="match status" value="1"/>
</dbReference>
<keyword evidence="2" id="KW-1185">Reference proteome</keyword>
<dbReference type="InterPro" id="IPR038472">
    <property type="entry name" value="DndE_sf"/>
</dbReference>